<dbReference type="EMBL" id="KZ502395">
    <property type="protein sequence ID" value="PKU80021.1"/>
    <property type="molecule type" value="Genomic_DNA"/>
</dbReference>
<dbReference type="PANTHER" id="PTHR31286:SF179">
    <property type="entry name" value="RNASE H TYPE-1 DOMAIN-CONTAINING PROTEIN"/>
    <property type="match status" value="1"/>
</dbReference>
<name>A0A2I0WWK0_9ASPA</name>
<organism evidence="1 2">
    <name type="scientific">Dendrobium catenatum</name>
    <dbReference type="NCBI Taxonomy" id="906689"/>
    <lineage>
        <taxon>Eukaryota</taxon>
        <taxon>Viridiplantae</taxon>
        <taxon>Streptophyta</taxon>
        <taxon>Embryophyta</taxon>
        <taxon>Tracheophyta</taxon>
        <taxon>Spermatophyta</taxon>
        <taxon>Magnoliopsida</taxon>
        <taxon>Liliopsida</taxon>
        <taxon>Asparagales</taxon>
        <taxon>Orchidaceae</taxon>
        <taxon>Epidendroideae</taxon>
        <taxon>Malaxideae</taxon>
        <taxon>Dendrobiinae</taxon>
        <taxon>Dendrobium</taxon>
    </lineage>
</organism>
<reference evidence="1 2" key="2">
    <citation type="journal article" date="2017" name="Nature">
        <title>The Apostasia genome and the evolution of orchids.</title>
        <authorList>
            <person name="Zhang G.Q."/>
            <person name="Liu K.W."/>
            <person name="Li Z."/>
            <person name="Lohaus R."/>
            <person name="Hsiao Y.Y."/>
            <person name="Niu S.C."/>
            <person name="Wang J.Y."/>
            <person name="Lin Y.C."/>
            <person name="Xu Q."/>
            <person name="Chen L.J."/>
            <person name="Yoshida K."/>
            <person name="Fujiwara S."/>
            <person name="Wang Z.W."/>
            <person name="Zhang Y.Q."/>
            <person name="Mitsuda N."/>
            <person name="Wang M."/>
            <person name="Liu G.H."/>
            <person name="Pecoraro L."/>
            <person name="Huang H.X."/>
            <person name="Xiao X.J."/>
            <person name="Lin M."/>
            <person name="Wu X.Y."/>
            <person name="Wu W.L."/>
            <person name="Chen Y.Y."/>
            <person name="Chang S.B."/>
            <person name="Sakamoto S."/>
            <person name="Ohme-Takagi M."/>
            <person name="Yagi M."/>
            <person name="Zeng S.J."/>
            <person name="Shen C.Y."/>
            <person name="Yeh C.M."/>
            <person name="Luo Y.B."/>
            <person name="Tsai W.C."/>
            <person name="Van de Peer Y."/>
            <person name="Liu Z.J."/>
        </authorList>
    </citation>
    <scope>NUCLEOTIDE SEQUENCE [LARGE SCALE GENOMIC DNA]</scope>
    <source>
        <tissue evidence="1">The whole plant</tissue>
    </source>
</reference>
<dbReference type="InterPro" id="IPR040256">
    <property type="entry name" value="At4g02000-like"/>
</dbReference>
<evidence type="ECO:0000313" key="1">
    <source>
        <dbReference type="EMBL" id="PKU80021.1"/>
    </source>
</evidence>
<dbReference type="PANTHER" id="PTHR31286">
    <property type="entry name" value="GLYCINE-RICH CELL WALL STRUCTURAL PROTEIN 1.8-LIKE"/>
    <property type="match status" value="1"/>
</dbReference>
<proteinExistence type="predicted"/>
<evidence type="ECO:0000313" key="2">
    <source>
        <dbReference type="Proteomes" id="UP000233837"/>
    </source>
</evidence>
<dbReference type="Proteomes" id="UP000233837">
    <property type="component" value="Unassembled WGS sequence"/>
</dbReference>
<protein>
    <submittedName>
        <fullName evidence="1">Uncharacterized protein</fullName>
    </submittedName>
</protein>
<accession>A0A2I0WWK0</accession>
<reference evidence="1 2" key="1">
    <citation type="journal article" date="2016" name="Sci. Rep.">
        <title>The Dendrobium catenatum Lindl. genome sequence provides insights into polysaccharide synthase, floral development and adaptive evolution.</title>
        <authorList>
            <person name="Zhang G.Q."/>
            <person name="Xu Q."/>
            <person name="Bian C."/>
            <person name="Tsai W.C."/>
            <person name="Yeh C.M."/>
            <person name="Liu K.W."/>
            <person name="Yoshida K."/>
            <person name="Zhang L.S."/>
            <person name="Chang S.B."/>
            <person name="Chen F."/>
            <person name="Shi Y."/>
            <person name="Su Y.Y."/>
            <person name="Zhang Y.Q."/>
            <person name="Chen L.J."/>
            <person name="Yin Y."/>
            <person name="Lin M."/>
            <person name="Huang H."/>
            <person name="Deng H."/>
            <person name="Wang Z.W."/>
            <person name="Zhu S.L."/>
            <person name="Zhao X."/>
            <person name="Deng C."/>
            <person name="Niu S.C."/>
            <person name="Huang J."/>
            <person name="Wang M."/>
            <person name="Liu G.H."/>
            <person name="Yang H.J."/>
            <person name="Xiao X.J."/>
            <person name="Hsiao Y.Y."/>
            <person name="Wu W.L."/>
            <person name="Chen Y.Y."/>
            <person name="Mitsuda N."/>
            <person name="Ohme-Takagi M."/>
            <person name="Luo Y.B."/>
            <person name="Van de Peer Y."/>
            <person name="Liu Z.J."/>
        </authorList>
    </citation>
    <scope>NUCLEOTIDE SEQUENCE [LARGE SCALE GENOMIC DNA]</scope>
    <source>
        <tissue evidence="1">The whole plant</tissue>
    </source>
</reference>
<gene>
    <name evidence="1" type="ORF">MA16_Dca014386</name>
</gene>
<sequence>MPNLLGFRLLASSLRGGLCSRRYKFFFFNLRLTGAFFVTVLDSSHVHIKLENDLDYSRVFCHRSYLVFNCFMNVSKWSPTGDIGDESPIVPIGISFPNLRPHFFSPRILHGLGLLFGNPLKVDNATALGSRPSVARVLVEIDITKKFLDKILIGPEKRGHFQQVFMEDFPLICPKCKRFCHSLGDC</sequence>
<dbReference type="AlphaFoldDB" id="A0A2I0WWK0"/>
<keyword evidence="2" id="KW-1185">Reference proteome</keyword>